<proteinExistence type="predicted"/>
<protein>
    <submittedName>
        <fullName evidence="2">Uncharacterized protein</fullName>
    </submittedName>
</protein>
<feature type="region of interest" description="Disordered" evidence="1">
    <location>
        <begin position="40"/>
        <end position="92"/>
    </location>
</feature>
<dbReference type="HOGENOM" id="CLU_139451_0_0_1"/>
<accession>D0N4F4</accession>
<dbReference type="Proteomes" id="UP000006643">
    <property type="component" value="Unassembled WGS sequence"/>
</dbReference>
<feature type="region of interest" description="Disordered" evidence="1">
    <location>
        <begin position="103"/>
        <end position="122"/>
    </location>
</feature>
<dbReference type="GeneID" id="9465946"/>
<dbReference type="RefSeq" id="XP_002998409.1">
    <property type="nucleotide sequence ID" value="XM_002998363.1"/>
</dbReference>
<sequence length="161" mass="18023">MYPFKYNHSTARHQTSSWTVTSHKSCKLWQRHPYAVVEAKTRPSAQATVSSKQERESSQKAHHVLGESRLHAHERGGCASKPERWVESTERLGSALSKELSAGGTIPMYTEGQEPHKSVDENELERLVEVYVQKKDDGPLVQSKRTESKPKKVAMTGPGDA</sequence>
<name>D0N4F4_PHYIT</name>
<feature type="compositionally biased region" description="Basic and acidic residues" evidence="1">
    <location>
        <begin position="113"/>
        <end position="122"/>
    </location>
</feature>
<feature type="region of interest" description="Disordered" evidence="1">
    <location>
        <begin position="133"/>
        <end position="161"/>
    </location>
</feature>
<dbReference type="VEuPathDB" id="FungiDB:PITG_06250"/>
<keyword evidence="3" id="KW-1185">Reference proteome</keyword>
<dbReference type="InParanoid" id="D0N4F4"/>
<evidence type="ECO:0000313" key="2">
    <source>
        <dbReference type="EMBL" id="EEY69762.1"/>
    </source>
</evidence>
<evidence type="ECO:0000256" key="1">
    <source>
        <dbReference type="SAM" id="MobiDB-lite"/>
    </source>
</evidence>
<organism evidence="2 3">
    <name type="scientific">Phytophthora infestans (strain T30-4)</name>
    <name type="common">Potato late blight agent</name>
    <dbReference type="NCBI Taxonomy" id="403677"/>
    <lineage>
        <taxon>Eukaryota</taxon>
        <taxon>Sar</taxon>
        <taxon>Stramenopiles</taxon>
        <taxon>Oomycota</taxon>
        <taxon>Peronosporomycetes</taxon>
        <taxon>Peronosporales</taxon>
        <taxon>Peronosporaceae</taxon>
        <taxon>Phytophthora</taxon>
    </lineage>
</organism>
<dbReference type="AlphaFoldDB" id="D0N4F4"/>
<gene>
    <name evidence="2" type="ORF">PITG_06250</name>
</gene>
<evidence type="ECO:0000313" key="3">
    <source>
        <dbReference type="Proteomes" id="UP000006643"/>
    </source>
</evidence>
<dbReference type="EMBL" id="DS028125">
    <property type="protein sequence ID" value="EEY69762.1"/>
    <property type="molecule type" value="Genomic_DNA"/>
</dbReference>
<feature type="compositionally biased region" description="Basic and acidic residues" evidence="1">
    <location>
        <begin position="133"/>
        <end position="150"/>
    </location>
</feature>
<feature type="compositionally biased region" description="Basic and acidic residues" evidence="1">
    <location>
        <begin position="52"/>
        <end position="90"/>
    </location>
</feature>
<dbReference type="KEGG" id="pif:PITG_06250"/>
<reference evidence="3" key="1">
    <citation type="journal article" date="2009" name="Nature">
        <title>Genome sequence and analysis of the Irish potato famine pathogen Phytophthora infestans.</title>
        <authorList>
            <consortium name="The Broad Institute Genome Sequencing Platform"/>
            <person name="Haas B.J."/>
            <person name="Kamoun S."/>
            <person name="Zody M.C."/>
            <person name="Jiang R.H."/>
            <person name="Handsaker R.E."/>
            <person name="Cano L.M."/>
            <person name="Grabherr M."/>
            <person name="Kodira C.D."/>
            <person name="Raffaele S."/>
            <person name="Torto-Alalibo T."/>
            <person name="Bozkurt T.O."/>
            <person name="Ah-Fong A.M."/>
            <person name="Alvarado L."/>
            <person name="Anderson V.L."/>
            <person name="Armstrong M.R."/>
            <person name="Avrova A."/>
            <person name="Baxter L."/>
            <person name="Beynon J."/>
            <person name="Boevink P.C."/>
            <person name="Bollmann S.R."/>
            <person name="Bos J.I."/>
            <person name="Bulone V."/>
            <person name="Cai G."/>
            <person name="Cakir C."/>
            <person name="Carrington J.C."/>
            <person name="Chawner M."/>
            <person name="Conti L."/>
            <person name="Costanzo S."/>
            <person name="Ewan R."/>
            <person name="Fahlgren N."/>
            <person name="Fischbach M.A."/>
            <person name="Fugelstad J."/>
            <person name="Gilroy E.M."/>
            <person name="Gnerre S."/>
            <person name="Green P.J."/>
            <person name="Grenville-Briggs L.J."/>
            <person name="Griffith J."/>
            <person name="Grunwald N.J."/>
            <person name="Horn K."/>
            <person name="Horner N.R."/>
            <person name="Hu C.H."/>
            <person name="Huitema E."/>
            <person name="Jeong D.H."/>
            <person name="Jones A.M."/>
            <person name="Jones J.D."/>
            <person name="Jones R.W."/>
            <person name="Karlsson E.K."/>
            <person name="Kunjeti S.G."/>
            <person name="Lamour K."/>
            <person name="Liu Z."/>
            <person name="Ma L."/>
            <person name="Maclean D."/>
            <person name="Chibucos M.C."/>
            <person name="McDonald H."/>
            <person name="McWalters J."/>
            <person name="Meijer H.J."/>
            <person name="Morgan W."/>
            <person name="Morris P.F."/>
            <person name="Munro C.A."/>
            <person name="O'Neill K."/>
            <person name="Ospina-Giraldo M."/>
            <person name="Pinzon A."/>
            <person name="Pritchard L."/>
            <person name="Ramsahoye B."/>
            <person name="Ren Q."/>
            <person name="Restrepo S."/>
            <person name="Roy S."/>
            <person name="Sadanandom A."/>
            <person name="Savidor A."/>
            <person name="Schornack S."/>
            <person name="Schwartz D.C."/>
            <person name="Schumann U.D."/>
            <person name="Schwessinger B."/>
            <person name="Seyer L."/>
            <person name="Sharpe T."/>
            <person name="Silvar C."/>
            <person name="Song J."/>
            <person name="Studholme D.J."/>
            <person name="Sykes S."/>
            <person name="Thines M."/>
            <person name="van de Vondervoort P.J."/>
            <person name="Phuntumart V."/>
            <person name="Wawra S."/>
            <person name="Weide R."/>
            <person name="Win J."/>
            <person name="Young C."/>
            <person name="Zhou S."/>
            <person name="Fry W."/>
            <person name="Meyers B.C."/>
            <person name="van West P."/>
            <person name="Ristaino J."/>
            <person name="Govers F."/>
            <person name="Birch P.R."/>
            <person name="Whisson S.C."/>
            <person name="Judelson H.S."/>
            <person name="Nusbaum C."/>
        </authorList>
    </citation>
    <scope>NUCLEOTIDE SEQUENCE [LARGE SCALE GENOMIC DNA]</scope>
    <source>
        <strain evidence="3">T30-4</strain>
    </source>
</reference>